<dbReference type="SMART" id="SM00173">
    <property type="entry name" value="RAS"/>
    <property type="match status" value="1"/>
</dbReference>
<evidence type="ECO:0000256" key="5">
    <source>
        <dbReference type="ARBA" id="ARBA00022723"/>
    </source>
</evidence>
<dbReference type="SMART" id="SM00175">
    <property type="entry name" value="RAB"/>
    <property type="match status" value="1"/>
</dbReference>
<keyword evidence="4" id="KW-0597">Phosphoprotein</keyword>
<keyword evidence="3" id="KW-1003">Cell membrane</keyword>
<dbReference type="InterPro" id="IPR003578">
    <property type="entry name" value="Small_GTPase_Rho"/>
</dbReference>
<dbReference type="AlphaFoldDB" id="A0A6P4ZRB0"/>
<organism evidence="13 14">
    <name type="scientific">Branchiostoma belcheri</name>
    <name type="common">Amphioxus</name>
    <dbReference type="NCBI Taxonomy" id="7741"/>
    <lineage>
        <taxon>Eukaryota</taxon>
        <taxon>Metazoa</taxon>
        <taxon>Chordata</taxon>
        <taxon>Cephalochordata</taxon>
        <taxon>Leptocardii</taxon>
        <taxon>Amphioxiformes</taxon>
        <taxon>Branchiostomatidae</taxon>
        <taxon>Branchiostoma</taxon>
    </lineage>
</organism>
<dbReference type="InterPro" id="IPR001806">
    <property type="entry name" value="Small_GTPase"/>
</dbReference>
<dbReference type="SUPFAM" id="SSF52540">
    <property type="entry name" value="P-loop containing nucleoside triphosphate hydrolases"/>
    <property type="match status" value="1"/>
</dbReference>
<evidence type="ECO:0000256" key="11">
    <source>
        <dbReference type="ARBA" id="ARBA00023288"/>
    </source>
</evidence>
<protein>
    <submittedName>
        <fullName evidence="14">Cdc42 homolog</fullName>
    </submittedName>
</protein>
<feature type="region of interest" description="Disordered" evidence="12">
    <location>
        <begin position="206"/>
        <end position="245"/>
    </location>
</feature>
<name>A0A6P4ZRB0_BRABE</name>
<evidence type="ECO:0000313" key="14">
    <source>
        <dbReference type="RefSeq" id="XP_019636629.1"/>
    </source>
</evidence>
<keyword evidence="13" id="KW-1185">Reference proteome</keyword>
<dbReference type="InterPro" id="IPR005225">
    <property type="entry name" value="Small_GTP-bd"/>
</dbReference>
<feature type="region of interest" description="Disordered" evidence="12">
    <location>
        <begin position="1"/>
        <end position="20"/>
    </location>
</feature>
<comment type="subcellular location">
    <subcellularLocation>
        <location evidence="2">Cell membrane</location>
        <topology evidence="2">Lipid-anchor</topology>
        <orientation evidence="2">Cytoplasmic side</orientation>
    </subcellularLocation>
</comment>
<accession>A0A6P4ZRB0</accession>
<dbReference type="PROSITE" id="PS51421">
    <property type="entry name" value="RAS"/>
    <property type="match status" value="1"/>
</dbReference>
<dbReference type="GO" id="GO:0007264">
    <property type="term" value="P:small GTPase-mediated signal transduction"/>
    <property type="evidence" value="ECO:0007669"/>
    <property type="project" value="InterPro"/>
</dbReference>
<dbReference type="FunFam" id="3.40.50.300:FF:000561">
    <property type="entry name" value="rho-related GTP-binding protein RhoV"/>
    <property type="match status" value="1"/>
</dbReference>
<dbReference type="SMART" id="SM00174">
    <property type="entry name" value="RHO"/>
    <property type="match status" value="1"/>
</dbReference>
<evidence type="ECO:0000256" key="4">
    <source>
        <dbReference type="ARBA" id="ARBA00022553"/>
    </source>
</evidence>
<keyword evidence="10" id="KW-0564">Palmitate</keyword>
<dbReference type="GO" id="GO:0005886">
    <property type="term" value="C:plasma membrane"/>
    <property type="evidence" value="ECO:0007669"/>
    <property type="project" value="UniProtKB-SubCell"/>
</dbReference>
<dbReference type="GO" id="GO:0005525">
    <property type="term" value="F:GTP binding"/>
    <property type="evidence" value="ECO:0007669"/>
    <property type="project" value="UniProtKB-KW"/>
</dbReference>
<evidence type="ECO:0000256" key="3">
    <source>
        <dbReference type="ARBA" id="ARBA00022475"/>
    </source>
</evidence>
<dbReference type="PANTHER" id="PTHR24072">
    <property type="entry name" value="RHO FAMILY GTPASE"/>
    <property type="match status" value="1"/>
</dbReference>
<dbReference type="PRINTS" id="PR00449">
    <property type="entry name" value="RASTRNSFRMNG"/>
</dbReference>
<evidence type="ECO:0000256" key="12">
    <source>
        <dbReference type="SAM" id="MobiDB-lite"/>
    </source>
</evidence>
<keyword evidence="7" id="KW-0460">Magnesium</keyword>
<evidence type="ECO:0000256" key="2">
    <source>
        <dbReference type="ARBA" id="ARBA00004342"/>
    </source>
</evidence>
<evidence type="ECO:0000256" key="6">
    <source>
        <dbReference type="ARBA" id="ARBA00022741"/>
    </source>
</evidence>
<evidence type="ECO:0000256" key="1">
    <source>
        <dbReference type="ARBA" id="ARBA00001946"/>
    </source>
</evidence>
<dbReference type="Proteomes" id="UP000515135">
    <property type="component" value="Unplaced"/>
</dbReference>
<sequence length="257" mass="28685">MPPQLLEHTTSPLLPEDGRMSPSERVVKCVLVGDGAVGKTSMVVSYTTNGYPTEYVPTAFDNYSVVVTVDEKPVRLQLCDTAGQDEFDNLRPLCYPQTDVFFVCFSVVCPTSFNNLVEKWVPEVRRHCPKTPIILVGTQSDLRESVNVLIDLARYGEKPVSESEARLRAHEVGAMAYMECSSLTQKNLKEAFDSAIISGIEYQDSRKGKKCKDKPYKPKPVKPVKQPNKAKPKPNRSSLATEKAKEGWKKFCCFLAS</sequence>
<evidence type="ECO:0000256" key="9">
    <source>
        <dbReference type="ARBA" id="ARBA00023136"/>
    </source>
</evidence>
<evidence type="ECO:0000313" key="13">
    <source>
        <dbReference type="Proteomes" id="UP000515135"/>
    </source>
</evidence>
<dbReference type="GO" id="GO:0046872">
    <property type="term" value="F:metal ion binding"/>
    <property type="evidence" value="ECO:0007669"/>
    <property type="project" value="UniProtKB-KW"/>
</dbReference>
<dbReference type="GO" id="GO:0003924">
    <property type="term" value="F:GTPase activity"/>
    <property type="evidence" value="ECO:0007669"/>
    <property type="project" value="InterPro"/>
</dbReference>
<reference evidence="14" key="1">
    <citation type="submission" date="2025-08" db="UniProtKB">
        <authorList>
            <consortium name="RefSeq"/>
        </authorList>
    </citation>
    <scope>IDENTIFICATION</scope>
    <source>
        <tissue evidence="14">Gonad</tissue>
    </source>
</reference>
<keyword evidence="5" id="KW-0479">Metal-binding</keyword>
<dbReference type="GO" id="GO:0008360">
    <property type="term" value="P:regulation of cell shape"/>
    <property type="evidence" value="ECO:0007669"/>
    <property type="project" value="UniProtKB-ARBA"/>
</dbReference>
<keyword evidence="6" id="KW-0547">Nucleotide-binding</keyword>
<dbReference type="InterPro" id="IPR027417">
    <property type="entry name" value="P-loop_NTPase"/>
</dbReference>
<evidence type="ECO:0000256" key="10">
    <source>
        <dbReference type="ARBA" id="ARBA00023139"/>
    </source>
</evidence>
<dbReference type="GO" id="GO:0007010">
    <property type="term" value="P:cytoskeleton organization"/>
    <property type="evidence" value="ECO:0007669"/>
    <property type="project" value="UniProtKB-ARBA"/>
</dbReference>
<dbReference type="PROSITE" id="PS51420">
    <property type="entry name" value="RHO"/>
    <property type="match status" value="1"/>
</dbReference>
<dbReference type="GeneID" id="109479179"/>
<keyword evidence="8" id="KW-0342">GTP-binding</keyword>
<dbReference type="NCBIfam" id="TIGR00231">
    <property type="entry name" value="small_GTP"/>
    <property type="match status" value="1"/>
</dbReference>
<keyword evidence="11" id="KW-0449">Lipoprotein</keyword>
<dbReference type="OrthoDB" id="8830751at2759"/>
<dbReference type="KEGG" id="bbel:109479179"/>
<dbReference type="RefSeq" id="XP_019636629.1">
    <property type="nucleotide sequence ID" value="XM_019781070.1"/>
</dbReference>
<feature type="compositionally biased region" description="Basic residues" evidence="12">
    <location>
        <begin position="207"/>
        <end position="234"/>
    </location>
</feature>
<dbReference type="PROSITE" id="PS51419">
    <property type="entry name" value="RAB"/>
    <property type="match status" value="1"/>
</dbReference>
<gene>
    <name evidence="14" type="primary">LOC109479179</name>
</gene>
<evidence type="ECO:0000256" key="7">
    <source>
        <dbReference type="ARBA" id="ARBA00022842"/>
    </source>
</evidence>
<keyword evidence="9" id="KW-0472">Membrane</keyword>
<comment type="cofactor">
    <cofactor evidence="1">
        <name>Mg(2+)</name>
        <dbReference type="ChEBI" id="CHEBI:18420"/>
    </cofactor>
</comment>
<proteinExistence type="predicted"/>
<evidence type="ECO:0000256" key="8">
    <source>
        <dbReference type="ARBA" id="ARBA00023134"/>
    </source>
</evidence>
<dbReference type="CDD" id="cd04130">
    <property type="entry name" value="Wrch_1"/>
    <property type="match status" value="1"/>
</dbReference>
<dbReference type="Gene3D" id="3.40.50.300">
    <property type="entry name" value="P-loop containing nucleotide triphosphate hydrolases"/>
    <property type="match status" value="1"/>
</dbReference>
<dbReference type="Pfam" id="PF00071">
    <property type="entry name" value="Ras"/>
    <property type="match status" value="1"/>
</dbReference>